<feature type="compositionally biased region" description="Basic residues" evidence="1">
    <location>
        <begin position="15"/>
        <end position="25"/>
    </location>
</feature>
<comment type="caution">
    <text evidence="2">The sequence shown here is derived from an EMBL/GenBank/DDBJ whole genome shotgun (WGS) entry which is preliminary data.</text>
</comment>
<evidence type="ECO:0000313" key="3">
    <source>
        <dbReference type="Proteomes" id="UP001233999"/>
    </source>
</evidence>
<proteinExistence type="predicted"/>
<feature type="region of interest" description="Disordered" evidence="1">
    <location>
        <begin position="1"/>
        <end position="32"/>
    </location>
</feature>
<dbReference type="AlphaFoldDB" id="A0AAD8E5N5"/>
<accession>A0AAD8E5N5</accession>
<dbReference type="EMBL" id="JASPKZ010009357">
    <property type="protein sequence ID" value="KAJ9577467.1"/>
    <property type="molecule type" value="Genomic_DNA"/>
</dbReference>
<reference evidence="2" key="1">
    <citation type="journal article" date="2023" name="IScience">
        <title>Live-bearing cockroach genome reveals convergent evolutionary mechanisms linked to viviparity in insects and beyond.</title>
        <authorList>
            <person name="Fouks B."/>
            <person name="Harrison M.C."/>
            <person name="Mikhailova A.A."/>
            <person name="Marchal E."/>
            <person name="English S."/>
            <person name="Carruthers M."/>
            <person name="Jennings E.C."/>
            <person name="Chiamaka E.L."/>
            <person name="Frigard R.A."/>
            <person name="Pippel M."/>
            <person name="Attardo G.M."/>
            <person name="Benoit J.B."/>
            <person name="Bornberg-Bauer E."/>
            <person name="Tobe S.S."/>
        </authorList>
    </citation>
    <scope>NUCLEOTIDE SEQUENCE</scope>
    <source>
        <strain evidence="2">Stay&amp;Tobe</strain>
    </source>
</reference>
<evidence type="ECO:0000256" key="1">
    <source>
        <dbReference type="SAM" id="MobiDB-lite"/>
    </source>
</evidence>
<reference evidence="2" key="2">
    <citation type="submission" date="2023-05" db="EMBL/GenBank/DDBJ databases">
        <authorList>
            <person name="Fouks B."/>
        </authorList>
    </citation>
    <scope>NUCLEOTIDE SEQUENCE</scope>
    <source>
        <strain evidence="2">Stay&amp;Tobe</strain>
        <tissue evidence="2">Testes</tissue>
    </source>
</reference>
<name>A0AAD8E5N5_DIPPU</name>
<protein>
    <submittedName>
        <fullName evidence="2">Uncharacterized protein</fullName>
    </submittedName>
</protein>
<evidence type="ECO:0000313" key="2">
    <source>
        <dbReference type="EMBL" id="KAJ9577467.1"/>
    </source>
</evidence>
<sequence length="183" mass="21400">MGRKKRRTDIGKVSRNARRVRRRREERRVTENKQPNVTITAYSQLVRQQKTAINKLQFRAKRRKNVRRYYSRKGCDYHPCIEHNYFRKVIRNDFLFQAVSETEAAPTTNVYPYHTECEVMDVRADDIPDPIDCTPEGTNYNNCCTTEGQDPLAENAICLVPQPLSGYAFIPHTTTTQDFILII</sequence>
<organism evidence="2 3">
    <name type="scientific">Diploptera punctata</name>
    <name type="common">Pacific beetle cockroach</name>
    <dbReference type="NCBI Taxonomy" id="6984"/>
    <lineage>
        <taxon>Eukaryota</taxon>
        <taxon>Metazoa</taxon>
        <taxon>Ecdysozoa</taxon>
        <taxon>Arthropoda</taxon>
        <taxon>Hexapoda</taxon>
        <taxon>Insecta</taxon>
        <taxon>Pterygota</taxon>
        <taxon>Neoptera</taxon>
        <taxon>Polyneoptera</taxon>
        <taxon>Dictyoptera</taxon>
        <taxon>Blattodea</taxon>
        <taxon>Blaberoidea</taxon>
        <taxon>Blaberidae</taxon>
        <taxon>Diplopterinae</taxon>
        <taxon>Diploptera</taxon>
    </lineage>
</organism>
<gene>
    <name evidence="2" type="ORF">L9F63_005968</name>
</gene>
<keyword evidence="3" id="KW-1185">Reference proteome</keyword>
<dbReference type="Proteomes" id="UP001233999">
    <property type="component" value="Unassembled WGS sequence"/>
</dbReference>